<feature type="domain" description="Era-type G" evidence="10">
    <location>
        <begin position="18"/>
        <end position="185"/>
    </location>
</feature>
<feature type="domain" description="KH type-2" evidence="9">
    <location>
        <begin position="208"/>
        <end position="292"/>
    </location>
</feature>
<feature type="binding site" evidence="6">
    <location>
        <begin position="26"/>
        <end position="33"/>
    </location>
    <ligand>
        <name>GTP</name>
        <dbReference type="ChEBI" id="CHEBI:37565"/>
    </ligand>
</feature>
<dbReference type="InterPro" id="IPR006073">
    <property type="entry name" value="GTP-bd"/>
</dbReference>
<dbReference type="GO" id="GO:0043024">
    <property type="term" value="F:ribosomal small subunit binding"/>
    <property type="evidence" value="ECO:0007669"/>
    <property type="project" value="TreeGrafter"/>
</dbReference>
<dbReference type="InterPro" id="IPR015946">
    <property type="entry name" value="KH_dom-like_a/b"/>
</dbReference>
<comment type="subunit">
    <text evidence="6">Monomer.</text>
</comment>
<feature type="binding site" evidence="6">
    <location>
        <begin position="73"/>
        <end position="77"/>
    </location>
    <ligand>
        <name>GTP</name>
        <dbReference type="ChEBI" id="CHEBI:37565"/>
    </ligand>
</feature>
<dbReference type="Gene3D" id="3.30.300.20">
    <property type="match status" value="1"/>
</dbReference>
<proteinExistence type="inferred from homology"/>
<dbReference type="InterPro" id="IPR030388">
    <property type="entry name" value="G_ERA_dom"/>
</dbReference>
<dbReference type="CDD" id="cd22534">
    <property type="entry name" value="KH-II_Era"/>
    <property type="match status" value="1"/>
</dbReference>
<name>E7C7U5_9BACT</name>
<dbReference type="InterPro" id="IPR009019">
    <property type="entry name" value="KH_sf_prok-type"/>
</dbReference>
<dbReference type="InterPro" id="IPR004044">
    <property type="entry name" value="KH_dom_type_2"/>
</dbReference>
<keyword evidence="6" id="KW-0699">rRNA-binding</keyword>
<evidence type="ECO:0000313" key="11">
    <source>
        <dbReference type="EMBL" id="ADI23519.1"/>
    </source>
</evidence>
<keyword evidence="6" id="KW-0690">Ribosome biogenesis</keyword>
<evidence type="ECO:0000256" key="5">
    <source>
        <dbReference type="ARBA" id="ARBA00023134"/>
    </source>
</evidence>
<dbReference type="PRINTS" id="PR00326">
    <property type="entry name" value="GTP1OBG"/>
</dbReference>
<evidence type="ECO:0000256" key="4">
    <source>
        <dbReference type="ARBA" id="ARBA00022884"/>
    </source>
</evidence>
<dbReference type="PANTHER" id="PTHR42698">
    <property type="entry name" value="GTPASE ERA"/>
    <property type="match status" value="1"/>
</dbReference>
<dbReference type="PROSITE" id="PS50823">
    <property type="entry name" value="KH_TYPE_2"/>
    <property type="match status" value="1"/>
</dbReference>
<dbReference type="InterPro" id="IPR005225">
    <property type="entry name" value="Small_GTP-bd"/>
</dbReference>
<comment type="subcellular location">
    <subcellularLocation>
        <location evidence="6">Cytoplasm</location>
    </subcellularLocation>
    <subcellularLocation>
        <location evidence="6">Cell membrane</location>
        <topology evidence="6">Peripheral membrane protein</topology>
    </subcellularLocation>
</comment>
<organism evidence="11">
    <name type="scientific">uncultured Gemmatimonadales bacterium HF0770_41L09</name>
    <dbReference type="NCBI Taxonomy" id="723617"/>
    <lineage>
        <taxon>Bacteria</taxon>
        <taxon>Pseudomonadati</taxon>
        <taxon>Gemmatimonadota</taxon>
        <taxon>Gemmatimonadia</taxon>
        <taxon>Gemmatimonadales</taxon>
        <taxon>environmental samples</taxon>
    </lineage>
</organism>
<dbReference type="GO" id="GO:0005525">
    <property type="term" value="F:GTP binding"/>
    <property type="evidence" value="ECO:0007669"/>
    <property type="project" value="UniProtKB-UniRule"/>
</dbReference>
<evidence type="ECO:0000256" key="3">
    <source>
        <dbReference type="ARBA" id="ARBA00022741"/>
    </source>
</evidence>
<dbReference type="GO" id="GO:0070181">
    <property type="term" value="F:small ribosomal subunit rRNA binding"/>
    <property type="evidence" value="ECO:0007669"/>
    <property type="project" value="UniProtKB-UniRule"/>
</dbReference>
<dbReference type="PROSITE" id="PS51713">
    <property type="entry name" value="G_ERA"/>
    <property type="match status" value="1"/>
</dbReference>
<dbReference type="InterPro" id="IPR005662">
    <property type="entry name" value="GTPase_Era-like"/>
</dbReference>
<dbReference type="InterPro" id="IPR027417">
    <property type="entry name" value="P-loop_NTPase"/>
</dbReference>
<feature type="region of interest" description="G3" evidence="7">
    <location>
        <begin position="73"/>
        <end position="76"/>
    </location>
</feature>
<sequence>MTEDPISAEESNPVEVARTGYVTLVGRPNAGKSTLLNQLVGEHLSIVTPKAQTTWQRVTGILSVGTDQIIFLDTPGLLEAKDMLQRAMLGAALEALAEADITILLIDSTTKPNSRETASTIEALSETSAPLYIALNKVDIADEEAIRAWEAWADRELSGSVYRLSSLTGEGADALLEGLRADLPVGPFLYPEEDIASDPVRFFVAELVRETIFELYHQEIPYSTFCHVEEFREDQDPVYVQVQIFVERESQKGILIGKKGRAIRELGEMARMKIEHFIDMRVYLDLWVKPLKAWRKNRGHLNRLGFRLPESDEPSAS</sequence>
<keyword evidence="5 6" id="KW-0342">GTP-binding</keyword>
<keyword evidence="6" id="KW-1003">Cell membrane</keyword>
<keyword evidence="4 6" id="KW-0694">RNA-binding</keyword>
<evidence type="ECO:0000256" key="6">
    <source>
        <dbReference type="HAMAP-Rule" id="MF_00367"/>
    </source>
</evidence>
<dbReference type="NCBIfam" id="TIGR00231">
    <property type="entry name" value="small_GTP"/>
    <property type="match status" value="1"/>
</dbReference>
<dbReference type="SUPFAM" id="SSF52540">
    <property type="entry name" value="P-loop containing nucleoside triphosphate hydrolases"/>
    <property type="match status" value="1"/>
</dbReference>
<dbReference type="AlphaFoldDB" id="E7C7U5"/>
<dbReference type="GO" id="GO:0003924">
    <property type="term" value="F:GTPase activity"/>
    <property type="evidence" value="ECO:0007669"/>
    <property type="project" value="UniProtKB-UniRule"/>
</dbReference>
<dbReference type="PANTHER" id="PTHR42698:SF2">
    <property type="entry name" value="GTPASE ERA-LIKE, CHLOROPLASTIC"/>
    <property type="match status" value="1"/>
</dbReference>
<comment type="similarity">
    <text evidence="1 6 7 8">Belongs to the TRAFAC class TrmE-Era-EngA-EngB-Septin-like GTPase superfamily. Era GTPase family.</text>
</comment>
<evidence type="ECO:0000259" key="9">
    <source>
        <dbReference type="PROSITE" id="PS50823"/>
    </source>
</evidence>
<evidence type="ECO:0000256" key="2">
    <source>
        <dbReference type="ARBA" id="ARBA00020484"/>
    </source>
</evidence>
<gene>
    <name evidence="6" type="primary">era</name>
</gene>
<dbReference type="CDD" id="cd04163">
    <property type="entry name" value="Era"/>
    <property type="match status" value="1"/>
</dbReference>
<dbReference type="GO" id="GO:0005737">
    <property type="term" value="C:cytoplasm"/>
    <property type="evidence" value="ECO:0007669"/>
    <property type="project" value="UniProtKB-SubCell"/>
</dbReference>
<feature type="region of interest" description="G4" evidence="7">
    <location>
        <begin position="136"/>
        <end position="139"/>
    </location>
</feature>
<dbReference type="SUPFAM" id="SSF54814">
    <property type="entry name" value="Prokaryotic type KH domain (KH-domain type II)"/>
    <property type="match status" value="1"/>
</dbReference>
<dbReference type="Pfam" id="PF07650">
    <property type="entry name" value="KH_2"/>
    <property type="match status" value="1"/>
</dbReference>
<evidence type="ECO:0000256" key="8">
    <source>
        <dbReference type="RuleBase" id="RU003761"/>
    </source>
</evidence>
<evidence type="ECO:0000256" key="1">
    <source>
        <dbReference type="ARBA" id="ARBA00007921"/>
    </source>
</evidence>
<evidence type="ECO:0000259" key="10">
    <source>
        <dbReference type="PROSITE" id="PS51713"/>
    </source>
</evidence>
<reference evidence="11" key="1">
    <citation type="submission" date="2010-01" db="EMBL/GenBank/DDBJ databases">
        <title>Genome fragments of uncultured bacteria from the North Pacific subtropical Gyre.</title>
        <authorList>
            <person name="Pham V.D."/>
            <person name="Delong E.F."/>
        </authorList>
    </citation>
    <scope>NUCLEOTIDE SEQUENCE</scope>
</reference>
<dbReference type="GO" id="GO:0000028">
    <property type="term" value="P:ribosomal small subunit assembly"/>
    <property type="evidence" value="ECO:0007669"/>
    <property type="project" value="TreeGrafter"/>
</dbReference>
<dbReference type="Gene3D" id="3.40.50.300">
    <property type="entry name" value="P-loop containing nucleotide triphosphate hydrolases"/>
    <property type="match status" value="1"/>
</dbReference>
<protein>
    <recommendedName>
        <fullName evidence="2 6">GTPase Era</fullName>
    </recommendedName>
</protein>
<accession>E7C7U5</accession>
<keyword evidence="3 6" id="KW-0547">Nucleotide-binding</keyword>
<dbReference type="NCBIfam" id="TIGR00436">
    <property type="entry name" value="era"/>
    <property type="match status" value="1"/>
</dbReference>
<feature type="region of interest" description="G5" evidence="7">
    <location>
        <begin position="164"/>
        <end position="166"/>
    </location>
</feature>
<feature type="binding site" evidence="6">
    <location>
        <begin position="136"/>
        <end position="139"/>
    </location>
    <ligand>
        <name>GTP</name>
        <dbReference type="ChEBI" id="CHEBI:37565"/>
    </ligand>
</feature>
<dbReference type="Pfam" id="PF01926">
    <property type="entry name" value="MMR_HSR1"/>
    <property type="match status" value="1"/>
</dbReference>
<dbReference type="NCBIfam" id="NF000908">
    <property type="entry name" value="PRK00089.1"/>
    <property type="match status" value="1"/>
</dbReference>
<keyword evidence="6" id="KW-0472">Membrane</keyword>
<dbReference type="EMBL" id="GU568017">
    <property type="protein sequence ID" value="ADI23519.1"/>
    <property type="molecule type" value="Genomic_DNA"/>
</dbReference>
<comment type="function">
    <text evidence="6">An essential GTPase that binds both GDP and GTP, with rapid nucleotide exchange. Plays a role in 16S rRNA processing and 30S ribosomal subunit biogenesis and possibly also in cell cycle regulation and energy metabolism.</text>
</comment>
<evidence type="ECO:0000256" key="7">
    <source>
        <dbReference type="PROSITE-ProRule" id="PRU01050"/>
    </source>
</evidence>
<feature type="region of interest" description="G2" evidence="7">
    <location>
        <begin position="52"/>
        <end position="56"/>
    </location>
</feature>
<dbReference type="HAMAP" id="MF_00367">
    <property type="entry name" value="GTPase_Era"/>
    <property type="match status" value="1"/>
</dbReference>
<feature type="region of interest" description="G1" evidence="7">
    <location>
        <begin position="26"/>
        <end position="33"/>
    </location>
</feature>
<dbReference type="GO" id="GO:0005886">
    <property type="term" value="C:plasma membrane"/>
    <property type="evidence" value="ECO:0007669"/>
    <property type="project" value="UniProtKB-SubCell"/>
</dbReference>
<keyword evidence="6" id="KW-0963">Cytoplasm</keyword>